<dbReference type="GO" id="GO:0005737">
    <property type="term" value="C:cytoplasm"/>
    <property type="evidence" value="ECO:0007669"/>
    <property type="project" value="GOC"/>
</dbReference>
<dbReference type="Gene3D" id="3.30.450.70">
    <property type="match status" value="1"/>
</dbReference>
<dbReference type="InterPro" id="IPR011012">
    <property type="entry name" value="Longin-like_dom_sf"/>
</dbReference>
<organism evidence="1 2">
    <name type="scientific">Syncephalis pseudoplumigaleata</name>
    <dbReference type="NCBI Taxonomy" id="1712513"/>
    <lineage>
        <taxon>Eukaryota</taxon>
        <taxon>Fungi</taxon>
        <taxon>Fungi incertae sedis</taxon>
        <taxon>Zoopagomycota</taxon>
        <taxon>Zoopagomycotina</taxon>
        <taxon>Zoopagomycetes</taxon>
        <taxon>Zoopagales</taxon>
        <taxon>Piptocephalidaceae</taxon>
        <taxon>Syncephalis</taxon>
    </lineage>
</organism>
<reference evidence="2" key="1">
    <citation type="journal article" date="2018" name="Nat. Microbiol.">
        <title>Leveraging single-cell genomics to expand the fungal tree of life.</title>
        <authorList>
            <person name="Ahrendt S.R."/>
            <person name="Quandt C.A."/>
            <person name="Ciobanu D."/>
            <person name="Clum A."/>
            <person name="Salamov A."/>
            <person name="Andreopoulos B."/>
            <person name="Cheng J.F."/>
            <person name="Woyke T."/>
            <person name="Pelin A."/>
            <person name="Henrissat B."/>
            <person name="Reynolds N.K."/>
            <person name="Benny G.L."/>
            <person name="Smith M.E."/>
            <person name="James T.Y."/>
            <person name="Grigoriev I.V."/>
        </authorList>
    </citation>
    <scope>NUCLEOTIDE SEQUENCE [LARGE SCALE GENOMIC DNA]</scope>
    <source>
        <strain evidence="2">Benny S71-1</strain>
    </source>
</reference>
<name>A0A4P9YZT2_9FUNG</name>
<dbReference type="OrthoDB" id="10252102at2759"/>
<dbReference type="AlphaFoldDB" id="A0A4P9YZT2"/>
<gene>
    <name evidence="1" type="ORF">SYNPS1DRAFT_15609</name>
</gene>
<dbReference type="Proteomes" id="UP000278143">
    <property type="component" value="Unassembled WGS sequence"/>
</dbReference>
<sequence length="136" mass="15870">MSYYFAIVGTKDNPVYEAELGAPMNRPDRDDQRHLNQFVAHSSLDVIEEMMWSTNALYLKTVDRYNDKTVSAYVTPSNMKLLLIHENKTDDGVKNFLTECHELYIKMLLNPFYEPNMPIRSIAFDNKVRAAARRYL</sequence>
<keyword evidence="2" id="KW-1185">Reference proteome</keyword>
<dbReference type="CDD" id="cd14825">
    <property type="entry name" value="TRAPPC2_sedlin"/>
    <property type="match status" value="1"/>
</dbReference>
<proteinExistence type="predicted"/>
<dbReference type="Pfam" id="PF04628">
    <property type="entry name" value="Sedlin_N"/>
    <property type="match status" value="1"/>
</dbReference>
<protein>
    <submittedName>
        <fullName evidence="1">Transport protein particle 20 kDa subunit</fullName>
    </submittedName>
</protein>
<dbReference type="EMBL" id="KZ989736">
    <property type="protein sequence ID" value="RKP25475.1"/>
    <property type="molecule type" value="Genomic_DNA"/>
</dbReference>
<dbReference type="SUPFAM" id="SSF64356">
    <property type="entry name" value="SNARE-like"/>
    <property type="match status" value="1"/>
</dbReference>
<evidence type="ECO:0000313" key="2">
    <source>
        <dbReference type="Proteomes" id="UP000278143"/>
    </source>
</evidence>
<dbReference type="GO" id="GO:0006888">
    <property type="term" value="P:endoplasmic reticulum to Golgi vesicle-mediated transport"/>
    <property type="evidence" value="ECO:0007669"/>
    <property type="project" value="InterPro"/>
</dbReference>
<dbReference type="PANTHER" id="PTHR12403">
    <property type="entry name" value="TRAFFICKING PROTEIN PARTICLE COMPLEX SUBUNIT 2"/>
    <property type="match status" value="1"/>
</dbReference>
<evidence type="ECO:0000313" key="1">
    <source>
        <dbReference type="EMBL" id="RKP25475.1"/>
    </source>
</evidence>
<dbReference type="InterPro" id="IPR006722">
    <property type="entry name" value="Sedlin"/>
</dbReference>
<accession>A0A4P9YZT2</accession>